<keyword evidence="2" id="KW-0067">ATP-binding</keyword>
<organism evidence="2 3">
    <name type="scientific">Nocardiopsis suaedae</name>
    <dbReference type="NCBI Taxonomy" id="3018444"/>
    <lineage>
        <taxon>Bacteria</taxon>
        <taxon>Bacillati</taxon>
        <taxon>Actinomycetota</taxon>
        <taxon>Actinomycetes</taxon>
        <taxon>Streptosporangiales</taxon>
        <taxon>Nocardiopsidaceae</taxon>
        <taxon>Nocardiopsis</taxon>
    </lineage>
</organism>
<dbReference type="Pfam" id="PF13304">
    <property type="entry name" value="AAA_21"/>
    <property type="match status" value="1"/>
</dbReference>
<feature type="domain" description="ATPase AAA-type core" evidence="1">
    <location>
        <begin position="49"/>
        <end position="369"/>
    </location>
</feature>
<gene>
    <name evidence="2" type="ORF">O4U47_01790</name>
</gene>
<keyword evidence="3" id="KW-1185">Reference proteome</keyword>
<dbReference type="InterPro" id="IPR027417">
    <property type="entry name" value="P-loop_NTPase"/>
</dbReference>
<keyword evidence="2" id="KW-0547">Nucleotide-binding</keyword>
<dbReference type="GO" id="GO:0005524">
    <property type="term" value="F:ATP binding"/>
    <property type="evidence" value="ECO:0007669"/>
    <property type="project" value="UniProtKB-KW"/>
</dbReference>
<evidence type="ECO:0000313" key="2">
    <source>
        <dbReference type="EMBL" id="MDA2803230.1"/>
    </source>
</evidence>
<protein>
    <submittedName>
        <fullName evidence="2">ATP-binding protein</fullName>
    </submittedName>
</protein>
<dbReference type="PANTHER" id="PTHR40396:SF1">
    <property type="entry name" value="ATPASE AAA-TYPE CORE DOMAIN-CONTAINING PROTEIN"/>
    <property type="match status" value="1"/>
</dbReference>
<dbReference type="CDD" id="cd00267">
    <property type="entry name" value="ABC_ATPase"/>
    <property type="match status" value="1"/>
</dbReference>
<dbReference type="RefSeq" id="WP_270675493.1">
    <property type="nucleotide sequence ID" value="NZ_JAQFWP010000002.1"/>
</dbReference>
<sequence length="443" mass="49066">MLLRFRTANHRSIRDEQTLSLVGTEFNEGTARPTPLRSKGRAVSALPVVGLFGANASGKSNVIHALAFMQHAVTSSFADWARHPGRVLRQPFKLDRESREETSLFEVDLLLGEPGTRYTYGFEVSDERIEAEWLHVYPHGKRSVWFDRDAERAEEGGDEYVFRGAGFKGKRDAIVDMTRPNALFLSTGAALNDPQLSPLLRWFTDSLTDSLGEAGSRRQNLMGDGLTSRMLAAAGESRREEIERLLAVADLGISGVTLEPWYLTPLTGEEGEVQRVAEGLARVRFQHRGADGDVSLDFITEESQGTHTWFDVLGPMLQALDDGSVLLVDELDSSLHPSLAAEVVRIFQDQDSNPHGAQLIFTTHDVSLLGSAVVDRPLDRDQVWITRKKQDGATELYPVTDAKPRKEESLERGYLRGRYGGVPRLTPGEIARDIAQSGMRPSA</sequence>
<proteinExistence type="predicted"/>
<dbReference type="SUPFAM" id="SSF52540">
    <property type="entry name" value="P-loop containing nucleoside triphosphate hydrolases"/>
    <property type="match status" value="1"/>
</dbReference>
<dbReference type="PANTHER" id="PTHR40396">
    <property type="entry name" value="ATPASE-LIKE PROTEIN"/>
    <property type="match status" value="1"/>
</dbReference>
<accession>A0ABT4TEU4</accession>
<evidence type="ECO:0000313" key="3">
    <source>
        <dbReference type="Proteomes" id="UP001165685"/>
    </source>
</evidence>
<name>A0ABT4TEU4_9ACTN</name>
<dbReference type="EMBL" id="JAQFWP010000002">
    <property type="protein sequence ID" value="MDA2803230.1"/>
    <property type="molecule type" value="Genomic_DNA"/>
</dbReference>
<dbReference type="Gene3D" id="3.40.50.300">
    <property type="entry name" value="P-loop containing nucleotide triphosphate hydrolases"/>
    <property type="match status" value="1"/>
</dbReference>
<reference evidence="2" key="1">
    <citation type="submission" date="2023-01" db="EMBL/GenBank/DDBJ databases">
        <title>Draft genome sequence of Nocardiopsis sp. LSu2-4 isolated from halophytes.</title>
        <authorList>
            <person name="Duangmal K."/>
            <person name="Chantavorakit T."/>
        </authorList>
    </citation>
    <scope>NUCLEOTIDE SEQUENCE</scope>
    <source>
        <strain evidence="2">LSu2-4</strain>
    </source>
</reference>
<dbReference type="Proteomes" id="UP001165685">
    <property type="component" value="Unassembled WGS sequence"/>
</dbReference>
<evidence type="ECO:0000259" key="1">
    <source>
        <dbReference type="Pfam" id="PF13304"/>
    </source>
</evidence>
<comment type="caution">
    <text evidence="2">The sequence shown here is derived from an EMBL/GenBank/DDBJ whole genome shotgun (WGS) entry which is preliminary data.</text>
</comment>
<dbReference type="InterPro" id="IPR003959">
    <property type="entry name" value="ATPase_AAA_core"/>
</dbReference>